<dbReference type="EMBL" id="JQHM01000001">
    <property type="protein sequence ID" value="KFX07215.1"/>
    <property type="molecule type" value="Genomic_DNA"/>
</dbReference>
<feature type="domain" description="Mce/MlaD" evidence="8">
    <location>
        <begin position="280"/>
        <end position="350"/>
    </location>
</feature>
<dbReference type="Proteomes" id="UP000032874">
    <property type="component" value="Unassembled WGS sequence"/>
</dbReference>
<keyword evidence="4 7" id="KW-0812">Transmembrane</keyword>
<keyword evidence="5 7" id="KW-1133">Transmembrane helix</keyword>
<sequence>MQDNTPETPIEATVKNKRRLSPFWLLPLIALMIAGWLIYTNQQERGATVTIDFVSADGIVAGRTPVRYQGVEVGTVQNIKLSEDLRTIQVEASIKSDMKEALRSGTQFWLVTPKASLAGVSGLDALVGGNYIGMMPGTGEAQEHFSALDTQPKYRVNTGELLIHLHADDLGSLNTGSLVYYRKIPVGKVYDYMVSQDRRGVMIDVLVERRFTHLVKKNSRFWNVSGFNADISVSGAKIEMENLAALVNGAIAFDSPEESEDAAADQSYRLYPDLAQSQRGVKITLDLPSGDSLSEGRTPLMYQGLEVGTLNKITLNPDGGKVSGELIIDPSVVSLMREGTRIELSKPQLSLSDLNVSRLLSGPTLTLLPGEGEPRQHFNVLDSGQQQLTQPGALSIQLTAAQSYGIDSGQPVLLHGVQIGQVVKRTLDEQGVSFILVIEPQYRQLLHHDSKFIVNSRVNVKMGLDGIQVLGASAQEWVSGGIQVLPGSKGEIQARYPLFSDIEKAEEGIRGSTPSPTLTLVTDSLPDIQDGSIVLYRKFQVGEIMRVRPKADIFEVEVYIRPEHRKLLTENSVFWAEGGARVQLNTSGLTVQASPLNRALKGAISFDNLEGAPEIKGGKRVLYNNETAARAVGSRIILRTYDASKLAPGMPIRYLGIDIGQLDSLKLSEQRSEVLVQAVLYPEYVRSFARSGTRFSVVTPEISAAGVNHLETLFQPYINVEPGNGRVTRNFELQQATISDSRYQDGLNISVDAPEAGALQVGTPVLFRGMEVGTVTGLSLGNLSDRIAVSLRISKRYQHLVRDNSVFWQASGYNLEFGLVGGVIKSGTFQQFIRGGIAFATPPSTPLAPKAQEGKHFLLRNEEPKEWRQWGTAIPNPPNN</sequence>
<evidence type="ECO:0000256" key="3">
    <source>
        <dbReference type="ARBA" id="ARBA00022519"/>
    </source>
</evidence>
<dbReference type="PANTHER" id="PTHR30462:SF0">
    <property type="entry name" value="INTERMEMBRANE TRANSPORT PROTEIN YEBT"/>
    <property type="match status" value="1"/>
</dbReference>
<dbReference type="Pfam" id="PF02470">
    <property type="entry name" value="MlaD"/>
    <property type="match status" value="6"/>
</dbReference>
<evidence type="ECO:0000313" key="9">
    <source>
        <dbReference type="EMBL" id="KFX07215.1"/>
    </source>
</evidence>
<dbReference type="AlphaFoldDB" id="A0A093TAS2"/>
<dbReference type="eggNOG" id="COG3008">
    <property type="taxonomic scope" value="Bacteria"/>
</dbReference>
<feature type="domain" description="Mce/MlaD" evidence="8">
    <location>
        <begin position="163"/>
        <end position="220"/>
    </location>
</feature>
<reference evidence="11 12" key="1">
    <citation type="submission" date="2014-08" db="EMBL/GenBank/DDBJ databases">
        <title>Genome sequences of NCPPB Pectobacterium isolates.</title>
        <authorList>
            <person name="Glover R.H."/>
            <person name="Sapp M."/>
            <person name="Elphinstone J."/>
        </authorList>
    </citation>
    <scope>NUCLEOTIDE SEQUENCE [LARGE SCALE GENOMIC DNA]</scope>
    <source>
        <strain evidence="10 11">NCPPB 2793</strain>
        <strain evidence="9 12">NCPPB 2795</strain>
    </source>
</reference>
<dbReference type="GO" id="GO:0005886">
    <property type="term" value="C:plasma membrane"/>
    <property type="evidence" value="ECO:0007669"/>
    <property type="project" value="UniProtKB-SubCell"/>
</dbReference>
<evidence type="ECO:0000256" key="7">
    <source>
        <dbReference type="SAM" id="Phobius"/>
    </source>
</evidence>
<dbReference type="RefSeq" id="WP_039300396.1">
    <property type="nucleotide sequence ID" value="NZ_JAODTE010000001.1"/>
</dbReference>
<dbReference type="EMBL" id="JQHL01000001">
    <property type="protein sequence ID" value="KFX22419.1"/>
    <property type="molecule type" value="Genomic_DNA"/>
</dbReference>
<evidence type="ECO:0000256" key="5">
    <source>
        <dbReference type="ARBA" id="ARBA00022989"/>
    </source>
</evidence>
<feature type="domain" description="Mce/MlaD" evidence="8">
    <location>
        <begin position="395"/>
        <end position="456"/>
    </location>
</feature>
<dbReference type="InterPro" id="IPR051800">
    <property type="entry name" value="PqiA-PqiB_transport"/>
</dbReference>
<comment type="caution">
    <text evidence="9">The sequence shown here is derived from an EMBL/GenBank/DDBJ whole genome shotgun (WGS) entry which is preliminary data.</text>
</comment>
<feature type="domain" description="Mce/MlaD" evidence="8">
    <location>
        <begin position="46"/>
        <end position="137"/>
    </location>
</feature>
<feature type="domain" description="Mce/MlaD" evidence="8">
    <location>
        <begin position="634"/>
        <end position="723"/>
    </location>
</feature>
<name>A0A093TAS2_9GAMM</name>
<feature type="transmembrane region" description="Helical" evidence="7">
    <location>
        <begin position="20"/>
        <end position="39"/>
    </location>
</feature>
<evidence type="ECO:0000256" key="4">
    <source>
        <dbReference type="ARBA" id="ARBA00022692"/>
    </source>
</evidence>
<gene>
    <name evidence="10" type="ORF">JV35_04415</name>
    <name evidence="9" type="ORF">KP22_03750</name>
</gene>
<dbReference type="InterPro" id="IPR003399">
    <property type="entry name" value="Mce/MlaD"/>
</dbReference>
<keyword evidence="6 7" id="KW-0472">Membrane</keyword>
<dbReference type="Proteomes" id="UP000032869">
    <property type="component" value="Unassembled WGS sequence"/>
</dbReference>
<keyword evidence="3" id="KW-0997">Cell inner membrane</keyword>
<proteinExistence type="predicted"/>
<keyword evidence="2" id="KW-1003">Cell membrane</keyword>
<dbReference type="PANTHER" id="PTHR30462">
    <property type="entry name" value="INTERMEMBRANE TRANSPORT PROTEIN PQIB-RELATED"/>
    <property type="match status" value="1"/>
</dbReference>
<evidence type="ECO:0000313" key="11">
    <source>
        <dbReference type="Proteomes" id="UP000032869"/>
    </source>
</evidence>
<comment type="subcellular location">
    <subcellularLocation>
        <location evidence="1">Cell inner membrane</location>
    </subcellularLocation>
</comment>
<dbReference type="STRING" id="55207.KP22_03750"/>
<accession>A0A093TAS2</accession>
<evidence type="ECO:0000259" key="8">
    <source>
        <dbReference type="Pfam" id="PF02470"/>
    </source>
</evidence>
<evidence type="ECO:0000313" key="10">
    <source>
        <dbReference type="EMBL" id="KFX22419.1"/>
    </source>
</evidence>
<evidence type="ECO:0000256" key="6">
    <source>
        <dbReference type="ARBA" id="ARBA00023136"/>
    </source>
</evidence>
<evidence type="ECO:0000256" key="1">
    <source>
        <dbReference type="ARBA" id="ARBA00004533"/>
    </source>
</evidence>
<feature type="domain" description="Mce/MlaD" evidence="8">
    <location>
        <begin position="746"/>
        <end position="806"/>
    </location>
</feature>
<dbReference type="OrthoDB" id="9806984at2"/>
<organism evidence="9 12">
    <name type="scientific">Pectobacterium betavasculorum</name>
    <dbReference type="NCBI Taxonomy" id="55207"/>
    <lineage>
        <taxon>Bacteria</taxon>
        <taxon>Pseudomonadati</taxon>
        <taxon>Pseudomonadota</taxon>
        <taxon>Gammaproteobacteria</taxon>
        <taxon>Enterobacterales</taxon>
        <taxon>Pectobacteriaceae</taxon>
        <taxon>Pectobacterium</taxon>
    </lineage>
</organism>
<keyword evidence="11" id="KW-1185">Reference proteome</keyword>
<evidence type="ECO:0000313" key="12">
    <source>
        <dbReference type="Proteomes" id="UP000032874"/>
    </source>
</evidence>
<protein>
    <recommendedName>
        <fullName evidence="8">Mce/MlaD domain-containing protein</fullName>
    </recommendedName>
</protein>
<evidence type="ECO:0000256" key="2">
    <source>
        <dbReference type="ARBA" id="ARBA00022475"/>
    </source>
</evidence>